<dbReference type="Proteomes" id="UP000789595">
    <property type="component" value="Unassembled WGS sequence"/>
</dbReference>
<dbReference type="PANTHER" id="PTHR43215:SF14">
    <property type="entry name" value="RADIAL SPOKE HEAD 1 HOMOLOG"/>
    <property type="match status" value="1"/>
</dbReference>
<dbReference type="OrthoDB" id="550575at2759"/>
<keyword evidence="4" id="KW-1185">Reference proteome</keyword>
<dbReference type="InterPro" id="IPR003409">
    <property type="entry name" value="MORN"/>
</dbReference>
<feature type="region of interest" description="Disordered" evidence="2">
    <location>
        <begin position="69"/>
        <end position="99"/>
    </location>
</feature>
<dbReference type="AlphaFoldDB" id="A0A8J2WRR8"/>
<accession>A0A8J2WRR8</accession>
<dbReference type="SUPFAM" id="SSF82185">
    <property type="entry name" value="Histone H3 K4-specific methyltransferase SET7/9 N-terminal domain"/>
    <property type="match status" value="1"/>
</dbReference>
<organism evidence="3 4">
    <name type="scientific">Pelagomonas calceolata</name>
    <dbReference type="NCBI Taxonomy" id="35677"/>
    <lineage>
        <taxon>Eukaryota</taxon>
        <taxon>Sar</taxon>
        <taxon>Stramenopiles</taxon>
        <taxon>Ochrophyta</taxon>
        <taxon>Pelagophyceae</taxon>
        <taxon>Pelagomonadales</taxon>
        <taxon>Pelagomonadaceae</taxon>
        <taxon>Pelagomonas</taxon>
    </lineage>
</organism>
<evidence type="ECO:0008006" key="5">
    <source>
        <dbReference type="Google" id="ProtNLM"/>
    </source>
</evidence>
<keyword evidence="1" id="KW-0677">Repeat</keyword>
<evidence type="ECO:0000313" key="3">
    <source>
        <dbReference type="EMBL" id="CAH0364674.1"/>
    </source>
</evidence>
<evidence type="ECO:0000313" key="4">
    <source>
        <dbReference type="Proteomes" id="UP000789595"/>
    </source>
</evidence>
<reference evidence="3" key="1">
    <citation type="submission" date="2021-11" db="EMBL/GenBank/DDBJ databases">
        <authorList>
            <consortium name="Genoscope - CEA"/>
            <person name="William W."/>
        </authorList>
    </citation>
    <scope>NUCLEOTIDE SEQUENCE</scope>
</reference>
<sequence length="213" mass="23768">MAENQNPLRWGRSAKHSASRTSLRASKDLGAAFTTDTRAAATPSHRRHGSHCSTPHFDMSATLADFCLRPDETNHPSPAKQYRQSRRREARREPKQRREPMYADVVDVLATDAAGRKYGRRRCDDGAMYLGDFADDCLTREGWGMLVSLNGDTYHGEFRDGKPNGYGEMRYASGASHRGLWERGERNGSGVFVDVDGAVIETLWKGDMPSTAE</sequence>
<feature type="region of interest" description="Disordered" evidence="2">
    <location>
        <begin position="1"/>
        <end position="30"/>
    </location>
</feature>
<protein>
    <recommendedName>
        <fullName evidence="5">MORN repeat-containing protein 5</fullName>
    </recommendedName>
</protein>
<dbReference type="Pfam" id="PF02493">
    <property type="entry name" value="MORN"/>
    <property type="match status" value="2"/>
</dbReference>
<proteinExistence type="predicted"/>
<comment type="caution">
    <text evidence="3">The sequence shown here is derived from an EMBL/GenBank/DDBJ whole genome shotgun (WGS) entry which is preliminary data.</text>
</comment>
<dbReference type="SMART" id="SM00698">
    <property type="entry name" value="MORN"/>
    <property type="match status" value="2"/>
</dbReference>
<name>A0A8J2WRR8_9STRA</name>
<evidence type="ECO:0000256" key="1">
    <source>
        <dbReference type="ARBA" id="ARBA00022737"/>
    </source>
</evidence>
<dbReference type="Gene3D" id="2.20.110.10">
    <property type="entry name" value="Histone H3 K4-specific methyltransferase SET7/9 N-terminal domain"/>
    <property type="match status" value="1"/>
</dbReference>
<dbReference type="PANTHER" id="PTHR43215">
    <property type="entry name" value="RADIAL SPOKE HEAD 1 HOMOLOG"/>
    <property type="match status" value="1"/>
</dbReference>
<dbReference type="EMBL" id="CAKKNE010000001">
    <property type="protein sequence ID" value="CAH0364674.1"/>
    <property type="molecule type" value="Genomic_DNA"/>
</dbReference>
<gene>
    <name evidence="3" type="ORF">PECAL_1P10500</name>
</gene>
<feature type="compositionally biased region" description="Basic and acidic residues" evidence="2">
    <location>
        <begin position="90"/>
        <end position="99"/>
    </location>
</feature>
<evidence type="ECO:0000256" key="2">
    <source>
        <dbReference type="SAM" id="MobiDB-lite"/>
    </source>
</evidence>